<protein>
    <recommendedName>
        <fullName evidence="4">Molecular chaperone TorD</fullName>
    </recommendedName>
</protein>
<gene>
    <name evidence="2" type="ORF">CCR94_10100</name>
</gene>
<dbReference type="PANTHER" id="PTHR34227">
    <property type="entry name" value="CHAPERONE PROTEIN YCDY"/>
    <property type="match status" value="1"/>
</dbReference>
<evidence type="ECO:0000313" key="2">
    <source>
        <dbReference type="EMBL" id="PPQ31153.1"/>
    </source>
</evidence>
<dbReference type="Proteomes" id="UP000239089">
    <property type="component" value="Unassembled WGS sequence"/>
</dbReference>
<evidence type="ECO:0000313" key="3">
    <source>
        <dbReference type="Proteomes" id="UP000239089"/>
    </source>
</evidence>
<evidence type="ECO:0008006" key="4">
    <source>
        <dbReference type="Google" id="ProtNLM"/>
    </source>
</evidence>
<dbReference type="InterPro" id="IPR036411">
    <property type="entry name" value="TorD-like_sf"/>
</dbReference>
<comment type="caution">
    <text evidence="2">The sequence shown here is derived from an EMBL/GenBank/DDBJ whole genome shotgun (WGS) entry which is preliminary data.</text>
</comment>
<dbReference type="AlphaFoldDB" id="A0A2S6N959"/>
<evidence type="ECO:0000256" key="1">
    <source>
        <dbReference type="ARBA" id="ARBA00023186"/>
    </source>
</evidence>
<accession>A0A2S6N959</accession>
<name>A0A2S6N959_9HYPH</name>
<dbReference type="RefSeq" id="WP_104507751.1">
    <property type="nucleotide sequence ID" value="NZ_JACIGC010000038.1"/>
</dbReference>
<dbReference type="PANTHER" id="PTHR34227:SF1">
    <property type="entry name" value="DIMETHYL SULFOXIDE REDUCTASE CHAPERONE-RELATED"/>
    <property type="match status" value="1"/>
</dbReference>
<dbReference type="Gene3D" id="1.10.3480.10">
    <property type="entry name" value="TorD-like"/>
    <property type="match status" value="1"/>
</dbReference>
<proteinExistence type="predicted"/>
<reference evidence="2 3" key="1">
    <citation type="journal article" date="2018" name="Arch. Microbiol.">
        <title>New insights into the metabolic potential of the phototrophic purple bacterium Rhodopila globiformis DSM 161(T) from its draft genome sequence and evidence for a vanadium-dependent nitrogenase.</title>
        <authorList>
            <person name="Imhoff J.F."/>
            <person name="Rahn T."/>
            <person name="Kunzel S."/>
            <person name="Neulinger S.C."/>
        </authorList>
    </citation>
    <scope>NUCLEOTIDE SEQUENCE [LARGE SCALE GENOMIC DNA]</scope>
    <source>
        <strain evidence="2 3">DSM 16996</strain>
    </source>
</reference>
<keyword evidence="3" id="KW-1185">Reference proteome</keyword>
<sequence>MPHQLDNGTPRQPTEWNATLVGLRDFFAARDGLAMVSASVAVIEAARASSDTNIADFGIVAPETAEELEYAFNRLFVGPRTVVAPPYASVYLDSDRRLMGNATRAAVAAYHELGVLAPSPDGLPEDHLALELEAALVFRDLIAHGRAEFAAPWRRFLLDHLAVWTPAFVQRVLTLPDVSPTIRQVATQLSAWVADETQAYRRESVLRADQPRHLDQTL</sequence>
<dbReference type="Pfam" id="PF02613">
    <property type="entry name" value="Nitrate_red_del"/>
    <property type="match status" value="1"/>
</dbReference>
<dbReference type="EMBL" id="NHSJ01000064">
    <property type="protein sequence ID" value="PPQ31153.1"/>
    <property type="molecule type" value="Genomic_DNA"/>
</dbReference>
<dbReference type="OrthoDB" id="9795302at2"/>
<organism evidence="2 3">
    <name type="scientific">Rhodoblastus sphagnicola</name>
    <dbReference type="NCBI Taxonomy" id="333368"/>
    <lineage>
        <taxon>Bacteria</taxon>
        <taxon>Pseudomonadati</taxon>
        <taxon>Pseudomonadota</taxon>
        <taxon>Alphaproteobacteria</taxon>
        <taxon>Hyphomicrobiales</taxon>
        <taxon>Rhodoblastaceae</taxon>
        <taxon>Rhodoblastus</taxon>
    </lineage>
</organism>
<dbReference type="InterPro" id="IPR020945">
    <property type="entry name" value="DMSO/NO3_reduct_chaperone"/>
</dbReference>
<dbReference type="SUPFAM" id="SSF89155">
    <property type="entry name" value="TorD-like"/>
    <property type="match status" value="1"/>
</dbReference>
<keyword evidence="1" id="KW-0143">Chaperone</keyword>
<dbReference type="InterPro" id="IPR050289">
    <property type="entry name" value="TorD/DmsD_chaperones"/>
</dbReference>